<organism evidence="7 8">
    <name type="scientific">Piscirickettsia salmonis</name>
    <dbReference type="NCBI Taxonomy" id="1238"/>
    <lineage>
        <taxon>Bacteria</taxon>
        <taxon>Pseudomonadati</taxon>
        <taxon>Pseudomonadota</taxon>
        <taxon>Gammaproteobacteria</taxon>
        <taxon>Thiotrichales</taxon>
        <taxon>Piscirickettsiaceae</taxon>
        <taxon>Piscirickettsia</taxon>
    </lineage>
</organism>
<dbReference type="Pfam" id="PF00005">
    <property type="entry name" value="ABC_tran"/>
    <property type="match status" value="1"/>
</dbReference>
<dbReference type="GO" id="GO:0005886">
    <property type="term" value="C:plasma membrane"/>
    <property type="evidence" value="ECO:0007669"/>
    <property type="project" value="UniProtKB-ARBA"/>
</dbReference>
<dbReference type="InterPro" id="IPR027417">
    <property type="entry name" value="P-loop_NTPase"/>
</dbReference>
<dbReference type="GO" id="GO:0005524">
    <property type="term" value="F:ATP binding"/>
    <property type="evidence" value="ECO:0007669"/>
    <property type="project" value="UniProtKB-KW"/>
</dbReference>
<dbReference type="Gene3D" id="3.40.50.300">
    <property type="entry name" value="P-loop containing nucleotide triphosphate hydrolases"/>
    <property type="match status" value="1"/>
</dbReference>
<keyword evidence="7" id="KW-0378">Hydrolase</keyword>
<dbReference type="AlphaFoldDB" id="A0A1L6T9A6"/>
<protein>
    <recommendedName>
        <fullName evidence="3">Cell division ATP-binding protein FtsE</fullName>
    </recommendedName>
</protein>
<dbReference type="RefSeq" id="WP_017376557.1">
    <property type="nucleotide sequence ID" value="NZ_CP012508.1"/>
</dbReference>
<dbReference type="InterPro" id="IPR017871">
    <property type="entry name" value="ABC_transporter-like_CS"/>
</dbReference>
<evidence type="ECO:0000256" key="4">
    <source>
        <dbReference type="ARBA" id="ARBA00022741"/>
    </source>
</evidence>
<evidence type="ECO:0000256" key="2">
    <source>
        <dbReference type="ARBA" id="ARBA00005417"/>
    </source>
</evidence>
<dbReference type="OrthoDB" id="9802264at2"/>
<keyword evidence="5" id="KW-0067">ATP-binding</keyword>
<comment type="similarity">
    <text evidence="2">Belongs to the ABC transporter superfamily.</text>
</comment>
<dbReference type="InterPro" id="IPR015854">
    <property type="entry name" value="ABC_transpr_LolD-like"/>
</dbReference>
<dbReference type="GO" id="GO:0016887">
    <property type="term" value="F:ATP hydrolysis activity"/>
    <property type="evidence" value="ECO:0007669"/>
    <property type="project" value="InterPro"/>
</dbReference>
<evidence type="ECO:0000256" key="3">
    <source>
        <dbReference type="ARBA" id="ARBA00020019"/>
    </source>
</evidence>
<dbReference type="PANTHER" id="PTHR24220">
    <property type="entry name" value="IMPORT ATP-BINDING PROTEIN"/>
    <property type="match status" value="1"/>
</dbReference>
<accession>A0A1L6T9A6</accession>
<dbReference type="InterPro" id="IPR003439">
    <property type="entry name" value="ABC_transporter-like_ATP-bd"/>
</dbReference>
<reference evidence="7 8" key="1">
    <citation type="journal article" date="2014" name="Genome Announc.">
        <title>Comparative Genome Analysis of Two Isolates of the Fish Pathogen Piscirickettsia salmonis from Different Hosts Reveals Major Differences in Virulence-Associated Secretion Systems.</title>
        <authorList>
            <person name="Bohle H."/>
            <person name="Henriquez P."/>
            <person name="Grothusen H."/>
            <person name="Navas E."/>
            <person name="Sandoval A."/>
            <person name="Bustamante F."/>
            <person name="Bustos P."/>
            <person name="Mancilla M."/>
        </authorList>
    </citation>
    <scope>NUCLEOTIDE SEQUENCE [LARGE SCALE GENOMIC DNA]</scope>
    <source>
        <strain evidence="8">B1-32597</strain>
    </source>
</reference>
<proteinExistence type="inferred from homology"/>
<dbReference type="EMBL" id="CP012508">
    <property type="protein sequence ID" value="ALB21757.1"/>
    <property type="molecule type" value="Genomic_DNA"/>
</dbReference>
<dbReference type="Proteomes" id="UP000029558">
    <property type="component" value="Chromosome"/>
</dbReference>
<sequence>MIEFHQVSKIYPGKRVGLNNISFKLDQGELAFLTGHSGAGKSTLLKLIAHIELPTLGEIIVDKRNVARIPQRDLPFYRRKLGMILQDPILLYDRSVFHNVALPLIMAGINHKELKTRVSAALSHVGMSKKSQLMPRELSAGEQQRINIARTLANMPSIILADEPTGNLDPELARTIMQLFHTLSQTGVSIIIATHDVSLVQEHQQRIFHLEQGALVSDEKSPAKSQIAAEK</sequence>
<dbReference type="PANTHER" id="PTHR24220:SF470">
    <property type="entry name" value="CELL DIVISION ATP-BINDING PROTEIN FTSE"/>
    <property type="match status" value="1"/>
</dbReference>
<dbReference type="PROSITE" id="PS00211">
    <property type="entry name" value="ABC_TRANSPORTER_1"/>
    <property type="match status" value="1"/>
</dbReference>
<feature type="domain" description="ABC transporter" evidence="6">
    <location>
        <begin position="2"/>
        <end position="231"/>
    </location>
</feature>
<comment type="function">
    <text evidence="1">Part of the ABC transporter FtsEX involved in cellular division. Important for assembly or stability of the septal ring.</text>
</comment>
<dbReference type="FunFam" id="3.40.50.300:FF:000056">
    <property type="entry name" value="Cell division ATP-binding protein FtsE"/>
    <property type="match status" value="1"/>
</dbReference>
<keyword evidence="4" id="KW-0547">Nucleotide-binding</keyword>
<gene>
    <name evidence="7" type="ORF">KU39_573</name>
</gene>
<dbReference type="InterPro" id="IPR003593">
    <property type="entry name" value="AAA+_ATPase"/>
</dbReference>
<name>A0A1L6T9A6_PISSA</name>
<evidence type="ECO:0000256" key="5">
    <source>
        <dbReference type="ARBA" id="ARBA00022840"/>
    </source>
</evidence>
<evidence type="ECO:0000259" key="6">
    <source>
        <dbReference type="PROSITE" id="PS50893"/>
    </source>
</evidence>
<evidence type="ECO:0000313" key="7">
    <source>
        <dbReference type="EMBL" id="ALB21757.1"/>
    </source>
</evidence>
<dbReference type="SUPFAM" id="SSF52540">
    <property type="entry name" value="P-loop containing nucleoside triphosphate hydrolases"/>
    <property type="match status" value="1"/>
</dbReference>
<dbReference type="PROSITE" id="PS50893">
    <property type="entry name" value="ABC_TRANSPORTER_2"/>
    <property type="match status" value="1"/>
</dbReference>
<evidence type="ECO:0000256" key="1">
    <source>
        <dbReference type="ARBA" id="ARBA00002579"/>
    </source>
</evidence>
<dbReference type="SMART" id="SM00382">
    <property type="entry name" value="AAA"/>
    <property type="match status" value="1"/>
</dbReference>
<evidence type="ECO:0000313" key="8">
    <source>
        <dbReference type="Proteomes" id="UP000029558"/>
    </source>
</evidence>
<dbReference type="GO" id="GO:0022857">
    <property type="term" value="F:transmembrane transporter activity"/>
    <property type="evidence" value="ECO:0007669"/>
    <property type="project" value="TreeGrafter"/>
</dbReference>